<dbReference type="AlphaFoldDB" id="A0A5E4N216"/>
<organism evidence="2 3">
    <name type="scientific">Cinara cedri</name>
    <dbReference type="NCBI Taxonomy" id="506608"/>
    <lineage>
        <taxon>Eukaryota</taxon>
        <taxon>Metazoa</taxon>
        <taxon>Ecdysozoa</taxon>
        <taxon>Arthropoda</taxon>
        <taxon>Hexapoda</taxon>
        <taxon>Insecta</taxon>
        <taxon>Pterygota</taxon>
        <taxon>Neoptera</taxon>
        <taxon>Paraneoptera</taxon>
        <taxon>Hemiptera</taxon>
        <taxon>Sternorrhyncha</taxon>
        <taxon>Aphidomorpha</taxon>
        <taxon>Aphidoidea</taxon>
        <taxon>Aphididae</taxon>
        <taxon>Lachninae</taxon>
        <taxon>Cinara</taxon>
    </lineage>
</organism>
<dbReference type="OrthoDB" id="5822793at2759"/>
<sequence length="76" mass="8752">MGKSIEYSGNPVLRSASFHGPDMFSQDDESDAWEQKSLHYQPVDDCHKLPQPPAFLKLFYSKTLITMKTIQKTKFD</sequence>
<feature type="region of interest" description="Disordered" evidence="1">
    <location>
        <begin position="1"/>
        <end position="32"/>
    </location>
</feature>
<keyword evidence="3" id="KW-1185">Reference proteome</keyword>
<reference evidence="2 3" key="1">
    <citation type="submission" date="2019-08" db="EMBL/GenBank/DDBJ databases">
        <authorList>
            <person name="Alioto T."/>
            <person name="Alioto T."/>
            <person name="Gomez Garrido J."/>
        </authorList>
    </citation>
    <scope>NUCLEOTIDE SEQUENCE [LARGE SCALE GENOMIC DNA]</scope>
</reference>
<evidence type="ECO:0000313" key="3">
    <source>
        <dbReference type="Proteomes" id="UP000325440"/>
    </source>
</evidence>
<name>A0A5E4N216_9HEMI</name>
<evidence type="ECO:0000256" key="1">
    <source>
        <dbReference type="SAM" id="MobiDB-lite"/>
    </source>
</evidence>
<gene>
    <name evidence="2" type="ORF">CINCED_3A000608</name>
</gene>
<accession>A0A5E4N216</accession>
<evidence type="ECO:0000313" key="2">
    <source>
        <dbReference type="EMBL" id="VVC38719.1"/>
    </source>
</evidence>
<protein>
    <submittedName>
        <fullName evidence="2">Uncharacterized protein</fullName>
    </submittedName>
</protein>
<proteinExistence type="predicted"/>
<dbReference type="Proteomes" id="UP000325440">
    <property type="component" value="Unassembled WGS sequence"/>
</dbReference>
<dbReference type="EMBL" id="CABPRJ010001494">
    <property type="protein sequence ID" value="VVC38719.1"/>
    <property type="molecule type" value="Genomic_DNA"/>
</dbReference>